<dbReference type="InParanoid" id="A0A5J5ERD9"/>
<evidence type="ECO:0000313" key="2">
    <source>
        <dbReference type="Proteomes" id="UP000326924"/>
    </source>
</evidence>
<evidence type="ECO:0000313" key="1">
    <source>
        <dbReference type="EMBL" id="KAA8900646.1"/>
    </source>
</evidence>
<keyword evidence="2" id="KW-1185">Reference proteome</keyword>
<proteinExistence type="predicted"/>
<dbReference type="Proteomes" id="UP000326924">
    <property type="component" value="Unassembled WGS sequence"/>
</dbReference>
<gene>
    <name evidence="1" type="ORF">FN846DRAFT_137889</name>
</gene>
<sequence length="298" mass="31778">MLRQGLLVVLSGGSKQVSTGPCAGAAPGRMQHGTQPCISISAVSNIACPARSCSASVAAADFENHTVQQAAAAASSSSSSSPSSSSSQTLLGKPVVCSGGDTREIPNLHIFTLFALRSETLPSCQHHVETGLQVEPPMTSERRELILHGSKGNNNLSTPPFPPPPLHRLNHYPAPLPLPSLSVNRKMGSSYSNERLNSVAGRARVRCLQMKFPSLQHVTCTLHALHFQSPRATGAGKRFVRFFSAFHHRYASATSSSISASQYGRSYGTAASRAMPRLFIASRHAHPVAAIHRLSDIW</sequence>
<organism evidence="1 2">
    <name type="scientific">Sphaerosporella brunnea</name>
    <dbReference type="NCBI Taxonomy" id="1250544"/>
    <lineage>
        <taxon>Eukaryota</taxon>
        <taxon>Fungi</taxon>
        <taxon>Dikarya</taxon>
        <taxon>Ascomycota</taxon>
        <taxon>Pezizomycotina</taxon>
        <taxon>Pezizomycetes</taxon>
        <taxon>Pezizales</taxon>
        <taxon>Pyronemataceae</taxon>
        <taxon>Sphaerosporella</taxon>
    </lineage>
</organism>
<comment type="caution">
    <text evidence="1">The sequence shown here is derived from an EMBL/GenBank/DDBJ whole genome shotgun (WGS) entry which is preliminary data.</text>
</comment>
<dbReference type="AlphaFoldDB" id="A0A5J5ERD9"/>
<reference evidence="1 2" key="1">
    <citation type="submission" date="2019-09" db="EMBL/GenBank/DDBJ databases">
        <title>Draft genome of the ectomycorrhizal ascomycete Sphaerosporella brunnea.</title>
        <authorList>
            <consortium name="DOE Joint Genome Institute"/>
            <person name="Benucci G.M."/>
            <person name="Marozzi G."/>
            <person name="Antonielli L."/>
            <person name="Sanchez S."/>
            <person name="Marco P."/>
            <person name="Wang X."/>
            <person name="Falini L.B."/>
            <person name="Barry K."/>
            <person name="Haridas S."/>
            <person name="Lipzen A."/>
            <person name="Labutti K."/>
            <person name="Grigoriev I.V."/>
            <person name="Murat C."/>
            <person name="Martin F."/>
            <person name="Albertini E."/>
            <person name="Donnini D."/>
            <person name="Bonito G."/>
        </authorList>
    </citation>
    <scope>NUCLEOTIDE SEQUENCE [LARGE SCALE GENOMIC DNA]</scope>
    <source>
        <strain evidence="1 2">Sb_GMNB300</strain>
    </source>
</reference>
<name>A0A5J5ERD9_9PEZI</name>
<protein>
    <submittedName>
        <fullName evidence="1">Uncharacterized protein</fullName>
    </submittedName>
</protein>
<dbReference type="EMBL" id="VXIS01000151">
    <property type="protein sequence ID" value="KAA8900646.1"/>
    <property type="molecule type" value="Genomic_DNA"/>
</dbReference>
<accession>A0A5J5ERD9</accession>